<dbReference type="Pfam" id="PF13263">
    <property type="entry name" value="PHP_C"/>
    <property type="match status" value="1"/>
</dbReference>
<organism evidence="2 3">
    <name type="scientific">Candidatus Nephthysia bennettiae</name>
    <dbReference type="NCBI Taxonomy" id="3127016"/>
    <lineage>
        <taxon>Bacteria</taxon>
        <taxon>Bacillati</taxon>
        <taxon>Candidatus Dormiibacterota</taxon>
        <taxon>Candidatus Dormibacteria</taxon>
        <taxon>Candidatus Dormibacterales</taxon>
        <taxon>Candidatus Dormibacteraceae</taxon>
        <taxon>Candidatus Nephthysia</taxon>
    </lineage>
</organism>
<feature type="domain" description="Polymerase/histidinol phosphatase N-terminal" evidence="1">
    <location>
        <begin position="8"/>
        <end position="71"/>
    </location>
</feature>
<reference evidence="2" key="1">
    <citation type="submission" date="2020-10" db="EMBL/GenBank/DDBJ databases">
        <title>Ca. Dormibacterota MAGs.</title>
        <authorList>
            <person name="Montgomery K."/>
        </authorList>
    </citation>
    <scope>NUCLEOTIDE SEQUENCE [LARGE SCALE GENOMIC DNA]</scope>
    <source>
        <strain evidence="2">SC8812_S17_10</strain>
    </source>
</reference>
<proteinExistence type="predicted"/>
<sequence>MAAAPLRIDLHLHSCFSPDSTTRLDELVARCRELGLDRIALTDHHTAEGALELRRREPELAIVGEEVASTEGDIIGLFVTASTPSGGTPEEVCDAIHAMGGLTYACHPLDRRRSSFTPERLVELAPRFDIIETHNAWADAAANQAAAELCRDLGRVAATGSDSHSARDLGSSWMEIEPYDGAVDFLRKLGAARHVITERSGRDRRS</sequence>
<dbReference type="InterPro" id="IPR003141">
    <property type="entry name" value="Pol/His_phosphatase_N"/>
</dbReference>
<dbReference type="SMART" id="SM00481">
    <property type="entry name" value="POLIIIAc"/>
    <property type="match status" value="1"/>
</dbReference>
<evidence type="ECO:0000259" key="1">
    <source>
        <dbReference type="SMART" id="SM00481"/>
    </source>
</evidence>
<dbReference type="Proteomes" id="UP000612893">
    <property type="component" value="Unassembled WGS sequence"/>
</dbReference>
<keyword evidence="3" id="KW-1185">Reference proteome</keyword>
<dbReference type="Gene3D" id="3.20.20.140">
    <property type="entry name" value="Metal-dependent hydrolases"/>
    <property type="match status" value="1"/>
</dbReference>
<evidence type="ECO:0000313" key="3">
    <source>
        <dbReference type="Proteomes" id="UP000612893"/>
    </source>
</evidence>
<dbReference type="CDD" id="cd07432">
    <property type="entry name" value="PHP_HisPPase"/>
    <property type="match status" value="1"/>
</dbReference>
<comment type="caution">
    <text evidence="2">The sequence shown here is derived from an EMBL/GenBank/DDBJ whole genome shotgun (WGS) entry which is preliminary data.</text>
</comment>
<dbReference type="AlphaFoldDB" id="A0A934N990"/>
<dbReference type="PANTHER" id="PTHR42924:SF3">
    <property type="entry name" value="POLYMERASE_HISTIDINOL PHOSPHATASE N-TERMINAL DOMAIN-CONTAINING PROTEIN"/>
    <property type="match status" value="1"/>
</dbReference>
<dbReference type="SUPFAM" id="SSF89550">
    <property type="entry name" value="PHP domain-like"/>
    <property type="match status" value="1"/>
</dbReference>
<dbReference type="EMBL" id="JAEKNR010000196">
    <property type="protein sequence ID" value="MBJ7600246.1"/>
    <property type="molecule type" value="Genomic_DNA"/>
</dbReference>
<dbReference type="Pfam" id="PF02811">
    <property type="entry name" value="PHP"/>
    <property type="match status" value="1"/>
</dbReference>
<evidence type="ECO:0000313" key="2">
    <source>
        <dbReference type="EMBL" id="MBJ7600246.1"/>
    </source>
</evidence>
<dbReference type="RefSeq" id="WP_338204005.1">
    <property type="nucleotide sequence ID" value="NZ_JAEKNR010000196.1"/>
</dbReference>
<accession>A0A934N990</accession>
<dbReference type="PANTHER" id="PTHR42924">
    <property type="entry name" value="EXONUCLEASE"/>
    <property type="match status" value="1"/>
</dbReference>
<name>A0A934N990_9BACT</name>
<dbReference type="InterPro" id="IPR004013">
    <property type="entry name" value="PHP_dom"/>
</dbReference>
<dbReference type="InterPro" id="IPR052018">
    <property type="entry name" value="PHP_domain"/>
</dbReference>
<gene>
    <name evidence="2" type="ORF">JF922_19505</name>
</gene>
<protein>
    <submittedName>
        <fullName evidence="2">PHP domain-containing protein</fullName>
    </submittedName>
</protein>
<dbReference type="InterPro" id="IPR016195">
    <property type="entry name" value="Pol/histidinol_Pase-like"/>
</dbReference>